<organism evidence="8 9">
    <name type="scientific">Candidatus Sulfotelmatobacter kueseliae</name>
    <dbReference type="NCBI Taxonomy" id="2042962"/>
    <lineage>
        <taxon>Bacteria</taxon>
        <taxon>Pseudomonadati</taxon>
        <taxon>Acidobacteriota</taxon>
        <taxon>Terriglobia</taxon>
        <taxon>Terriglobales</taxon>
        <taxon>Candidatus Korobacteraceae</taxon>
        <taxon>Candidatus Sulfotelmatobacter</taxon>
    </lineage>
</organism>
<evidence type="ECO:0000259" key="7">
    <source>
        <dbReference type="Pfam" id="PF01593"/>
    </source>
</evidence>
<evidence type="ECO:0000256" key="5">
    <source>
        <dbReference type="ARBA" id="ARBA00023133"/>
    </source>
</evidence>
<dbReference type="EC" id="1.3.3.15" evidence="6"/>
<name>A0A2U3K4G2_9BACT</name>
<comment type="subcellular location">
    <subcellularLocation>
        <location evidence="6">Cytoplasm</location>
    </subcellularLocation>
</comment>
<comment type="pathway">
    <text evidence="6">Porphyrin-containing compound metabolism; protoheme biosynthesis.</text>
</comment>
<keyword evidence="4 6" id="KW-0560">Oxidoreductase</keyword>
<reference evidence="9" key="1">
    <citation type="submission" date="2018-02" db="EMBL/GenBank/DDBJ databases">
        <authorList>
            <person name="Hausmann B."/>
        </authorList>
    </citation>
    <scope>NUCLEOTIDE SEQUENCE [LARGE SCALE GENOMIC DNA]</scope>
    <source>
        <strain evidence="9">Peat soil MAG SbA1</strain>
    </source>
</reference>
<dbReference type="Proteomes" id="UP000238701">
    <property type="component" value="Unassembled WGS sequence"/>
</dbReference>
<dbReference type="GO" id="GO:0006783">
    <property type="term" value="P:heme biosynthetic process"/>
    <property type="evidence" value="ECO:0007669"/>
    <property type="project" value="UniProtKB-UniRule"/>
</dbReference>
<dbReference type="PANTHER" id="PTHR42923">
    <property type="entry name" value="PROTOPORPHYRINOGEN OXIDASE"/>
    <property type="match status" value="1"/>
</dbReference>
<proteinExistence type="inferred from homology"/>
<gene>
    <name evidence="8" type="ORF">SBA1_130007</name>
</gene>
<dbReference type="Gene3D" id="3.90.660.20">
    <property type="entry name" value="Protoporphyrinogen oxidase, mitochondrial, domain 2"/>
    <property type="match status" value="1"/>
</dbReference>
<sequence>MTRIAIIGGGISGLSAAYELEQRRSGIDLEYVLYEASPVLGGVLCTEHIDGCVVEAGPDSFITEKPWAADLCRELGLEDQLIGSNDAERKTYILVGGRLVVMPDGLMFMVPTKILPTGFSPLFSWKTKLRMTQELFHPPRAAGHDESVAAFVERHYGSEMVDRLADPLLSGVYGGEAANLSVRAVLPRFAEMERTYGSLGRAMLAARRRMRAGSRRTPPPLFTSLKNGMQHLAETVVSRLNPSALLTDAPVQAIQPEAGGWVVSAGLQSDQFDAVVVALPAAAAARVLRFASPELSAELAAIDYSSSITVGLGYDRSVRQSLPPGFGFLVPRSEGRRLLAATFVHNKFPHRAPEDRALLRCFFAGVNAENVWPLSNDQIVGIVRQELEQIISLRAEPLFARVYKWKSAMAQYAVGHLERLERIERLRQQLPGLALAGNAFRGIGVPDCVRSGREAAKELTKSD</sequence>
<dbReference type="SUPFAM" id="SSF54373">
    <property type="entry name" value="FAD-linked reductases, C-terminal domain"/>
    <property type="match status" value="1"/>
</dbReference>
<evidence type="ECO:0000256" key="4">
    <source>
        <dbReference type="ARBA" id="ARBA00023002"/>
    </source>
</evidence>
<dbReference type="AlphaFoldDB" id="A0A2U3K4G2"/>
<comment type="similarity">
    <text evidence="6">Belongs to the protoporphyrinogen/coproporphyrinogen oxidase family. Coproporphyrinogen III oxidase subfamily.</text>
</comment>
<keyword evidence="5 6" id="KW-0350">Heme biosynthesis</keyword>
<evidence type="ECO:0000313" key="8">
    <source>
        <dbReference type="EMBL" id="SPF34518.1"/>
    </source>
</evidence>
<comment type="catalytic activity">
    <reaction evidence="6">
        <text>coproporphyrinogen III + 3 O2 = coproporphyrin III + 3 H2O2</text>
        <dbReference type="Rhea" id="RHEA:43436"/>
        <dbReference type="ChEBI" id="CHEBI:15379"/>
        <dbReference type="ChEBI" id="CHEBI:16240"/>
        <dbReference type="ChEBI" id="CHEBI:57309"/>
        <dbReference type="ChEBI" id="CHEBI:131725"/>
        <dbReference type="EC" id="1.3.3.15"/>
    </reaction>
</comment>
<feature type="domain" description="Amine oxidase" evidence="7">
    <location>
        <begin position="11"/>
        <end position="459"/>
    </location>
</feature>
<comment type="cofactor">
    <cofactor evidence="1 6">
        <name>FAD</name>
        <dbReference type="ChEBI" id="CHEBI:57692"/>
    </cofactor>
</comment>
<dbReference type="NCBIfam" id="TIGR00562">
    <property type="entry name" value="proto_IX_ox"/>
    <property type="match status" value="1"/>
</dbReference>
<dbReference type="InterPro" id="IPR036188">
    <property type="entry name" value="FAD/NAD-bd_sf"/>
</dbReference>
<protein>
    <recommendedName>
        <fullName evidence="6">Coproporphyrinogen III oxidase</fullName>
        <ecNumber evidence="6">1.3.3.15</ecNumber>
    </recommendedName>
</protein>
<dbReference type="Gene3D" id="3.50.50.60">
    <property type="entry name" value="FAD/NAD(P)-binding domain"/>
    <property type="match status" value="1"/>
</dbReference>
<keyword evidence="2 6" id="KW-0285">Flavoprotein</keyword>
<evidence type="ECO:0000256" key="3">
    <source>
        <dbReference type="ARBA" id="ARBA00022827"/>
    </source>
</evidence>
<dbReference type="OrthoDB" id="9805195at2"/>
<evidence type="ECO:0000256" key="2">
    <source>
        <dbReference type="ARBA" id="ARBA00022630"/>
    </source>
</evidence>
<comment type="function">
    <text evidence="6">Involved in coproporphyrin-dependent heme b biosynthesis. Catalyzes the oxidation of coproporphyrinogen III to coproporphyrin III.</text>
</comment>
<dbReference type="SUPFAM" id="SSF51905">
    <property type="entry name" value="FAD/NAD(P)-binding domain"/>
    <property type="match status" value="1"/>
</dbReference>
<dbReference type="GO" id="GO:0004729">
    <property type="term" value="F:oxygen-dependent protoporphyrinogen oxidase activity"/>
    <property type="evidence" value="ECO:0007669"/>
    <property type="project" value="UniProtKB-UniRule"/>
</dbReference>
<dbReference type="InterPro" id="IPR002937">
    <property type="entry name" value="Amino_oxidase"/>
</dbReference>
<dbReference type="UniPathway" id="UPA00252"/>
<evidence type="ECO:0000256" key="1">
    <source>
        <dbReference type="ARBA" id="ARBA00001974"/>
    </source>
</evidence>
<dbReference type="InterPro" id="IPR050464">
    <property type="entry name" value="Zeta_carotene_desat/Oxidored"/>
</dbReference>
<accession>A0A2U3K4G2</accession>
<dbReference type="PANTHER" id="PTHR42923:SF3">
    <property type="entry name" value="PROTOPORPHYRINOGEN OXIDASE"/>
    <property type="match status" value="1"/>
</dbReference>
<evidence type="ECO:0000256" key="6">
    <source>
        <dbReference type="RuleBase" id="RU364052"/>
    </source>
</evidence>
<dbReference type="InterPro" id="IPR004572">
    <property type="entry name" value="Protoporphyrinogen_oxidase"/>
</dbReference>
<keyword evidence="3 6" id="KW-0274">FAD</keyword>
<dbReference type="EMBL" id="OMOD01000035">
    <property type="protein sequence ID" value="SPF34518.1"/>
    <property type="molecule type" value="Genomic_DNA"/>
</dbReference>
<dbReference type="GO" id="GO:0005737">
    <property type="term" value="C:cytoplasm"/>
    <property type="evidence" value="ECO:0007669"/>
    <property type="project" value="UniProtKB-SubCell"/>
</dbReference>
<evidence type="ECO:0000313" key="9">
    <source>
        <dbReference type="Proteomes" id="UP000238701"/>
    </source>
</evidence>
<dbReference type="Gene3D" id="1.10.3110.10">
    <property type="entry name" value="protoporphyrinogen ix oxidase, domain 3"/>
    <property type="match status" value="1"/>
</dbReference>
<keyword evidence="6" id="KW-0963">Cytoplasm</keyword>
<dbReference type="Pfam" id="PF01593">
    <property type="entry name" value="Amino_oxidase"/>
    <property type="match status" value="1"/>
</dbReference>